<dbReference type="GO" id="GO:0000724">
    <property type="term" value="P:double-strand break repair via homologous recombination"/>
    <property type="evidence" value="ECO:0007669"/>
    <property type="project" value="TreeGrafter"/>
</dbReference>
<reference evidence="3 4" key="2">
    <citation type="submission" date="2024-05" db="EMBL/GenBank/DDBJ databases">
        <authorList>
            <person name="Chen Y."/>
            <person name="Shah S."/>
            <person name="Dougan E. K."/>
            <person name="Thang M."/>
            <person name="Chan C."/>
        </authorList>
    </citation>
    <scope>NUCLEOTIDE SEQUENCE [LARGE SCALE GENOMIC DNA]</scope>
</reference>
<name>A0A9P1D1Z0_9DINO</name>
<accession>A0A9P1D1Z0</accession>
<feature type="non-terminal residue" evidence="2">
    <location>
        <position position="1"/>
    </location>
</feature>
<feature type="non-terminal residue" evidence="2">
    <location>
        <position position="2335"/>
    </location>
</feature>
<dbReference type="EMBL" id="CAMXCT030003168">
    <property type="protein sequence ID" value="CAL4790154.1"/>
    <property type="molecule type" value="Genomic_DNA"/>
</dbReference>
<keyword evidence="4" id="KW-1185">Reference proteome</keyword>
<feature type="compositionally biased region" description="Basic residues" evidence="1">
    <location>
        <begin position="2131"/>
        <end position="2147"/>
    </location>
</feature>
<dbReference type="EMBL" id="CAMXCT020003168">
    <property type="protein sequence ID" value="CAL1156217.1"/>
    <property type="molecule type" value="Genomic_DNA"/>
</dbReference>
<dbReference type="GO" id="GO:0005634">
    <property type="term" value="C:nucleus"/>
    <property type="evidence" value="ECO:0007669"/>
    <property type="project" value="TreeGrafter"/>
</dbReference>
<feature type="compositionally biased region" description="Low complexity" evidence="1">
    <location>
        <begin position="2180"/>
        <end position="2192"/>
    </location>
</feature>
<evidence type="ECO:0000313" key="4">
    <source>
        <dbReference type="Proteomes" id="UP001152797"/>
    </source>
</evidence>
<dbReference type="EMBL" id="CAMXCT010003168">
    <property type="protein sequence ID" value="CAI4002842.1"/>
    <property type="molecule type" value="Genomic_DNA"/>
</dbReference>
<protein>
    <submittedName>
        <fullName evidence="3">Titin homolog</fullName>
    </submittedName>
</protein>
<feature type="region of interest" description="Disordered" evidence="1">
    <location>
        <begin position="392"/>
        <end position="419"/>
    </location>
</feature>
<organism evidence="2">
    <name type="scientific">Cladocopium goreaui</name>
    <dbReference type="NCBI Taxonomy" id="2562237"/>
    <lineage>
        <taxon>Eukaryota</taxon>
        <taxon>Sar</taxon>
        <taxon>Alveolata</taxon>
        <taxon>Dinophyceae</taxon>
        <taxon>Suessiales</taxon>
        <taxon>Symbiodiniaceae</taxon>
        <taxon>Cladocopium</taxon>
    </lineage>
</organism>
<sequence length="2335" mass="266912">RCRGKHFKDRQERLRFFRGPGQSANMSNLQLDMLEAVKPDYSNVEELALKFGWKEHFEKIAKSLASSLVYLASLPKDHWQHEQLCKLEAELGEGANRGPAEQPAVATTAVGQTAPTSLPVVTTTSSCMGALTMPNGKHDGAIPGTRTMTESEKEQIEIAELEAKQINGEELQNHELWLLATREEDRRQRQEQGKADISELAKLLEEDERLVYDSRRAEKIATLRNRIKARVQEEKCNQPGLTEIEYQDLKHQLQNLGGSISQQELQKRTLQEEQVQKARDKVMEAIIQQEKQKVNDTATYAQKMAHWSAQEAKRQAAEQKMSEEAKKQQEQKQQLDLYRAKLAEEEKKKTEEWKKRLQQEFKERMEAEKARIEAEERKRIEAAILAEEEAALEEQKAAAAEELARDQHLEEQNRMWDEEEIRDMIRAKLAEEAKQKKEQAREAEKMRAKSEEEQRQEAEKQAREEEEKMRAKIQEEERQKLQQEAEKQAREEAEEKMRAKIEEEERQKLQQEAEKQAREETEEKMGAKIEEEERQKLQQEAEKMAREETEEKMRGKIEEEQRQRLQQEAEKQQAREKLEKMKARIEEEERQKLQQEAEKQAREEAEKMRAKIEEEERQKLQQEAEKQAREEAEEKMRAKIEEEERQKLQQEAEKQAREEAEEKMRAKIEEEERQKLQQEAEKQAREEAEEKMRAKIEEEERQKLQKEAEKQAREEEEKMRAKIEEEERQKLQQEAEKQAREEEEKMRAKSEEEERQKLQQEAEQKASERELKKIALEEEALQKDIAGAHVAELFASHQAKGTKRMATESAEEQPGSANIGGKEPGRSQGKGLAITMNDHCTVFTMVRNLDLAEPVPWGGGLIGWPDWVANTWTTACDTGFLHAPNVVAMDTGRPDGWDILYYESGWGDWVPVNDRVYATTYDYQPGSNLCTISYHYQSGWTDNMVRNMDSLGPLVREHWTWGNQPTLEEKEDTLFHFDYPVARCKGPDWPHHVAFEFHQKEKNAEHLQGQSSTNDQELVSMCWEKHGGFLASQGSTSLSYWFKGKLQSVALTWGREGFTQNILQVAVELPSFRGVWNTMASNPWHGYRITSSLDRASFADILVLVAWMWANQSHQCWLHVGQQWLPELLVFLGFAMDTMAQDLSQEGLGPIPVVLHKGVKQKNMDAVNRLLLLFRMRHKRRHRQDIASTHADIAPAGLKMIHHEPFYDSMLYTKVVESAFSGISQLQISFLPTWMSKVSNAFVHVALLVFLLFQLCLLSEAVAILSLELPQDYGGANTFVGCIFSHQNGMAAYVPVQDLKRPTVGQLDPELQALGLEGKLTRVEGWAEARALSHALSGLGLAFNDLKVPDHVIARPLTAEEVRHTHNGISFIYNEVSRTLIPETPVGFQWSKMKAIISVSDQGATNRAALHFLAYGPQETRLMLGLQWDPFHRCWNDLKAAMRKASLWKMVLSLSISYNLPYGPFNSGQWFHRKAQAAKEFFESNGPHSSTFASYIPYICWELNIPEPTFPEDVEELWHKVQDSEHWRKKGPLVKLMRWLSFFQPSNFYKGDHMALKMVLTHGGLHGMTHDEDEEDTALPTRQTQDDKTARAELQELKKSKGTWKVAGKVLHARHIMQKDILCVVSRAACTHHSEEARELLTAEQVFQHTLKSVTNQGWAQELVDCARDTFFDASSLQFLFRSSDLVESLNVKEWLLKYFTHLTSNRGQSLTTQYLTPPVKYAAIAGYDPAEAQRSYDKCMADWATLLDAVFMALEQDGGLAEGYDEGRKLLLLHCLHLGDSRVVECTHQTAKDSLRDTKHFQRAVTSRMAAVLHSPALKQRKLNAVQLPVVDKVQSGQWSSNDTKGGFVHRARPEKHKLDKAFQRMMLPNRGRGAWPSPTPASMFQGIASTEFVLNHLRLAEQEGKHLPDSWLSIICGAPGSIIANRHFGELVWVVAAAEQCFLAWRLKVEVANNGSRYFVFDLRPAALHWQTIWSLDDWLHIPCELSMVTEQGPLAFFQSDDPCTLPEALCLNGMYLTSPHIRKLIKHLGGSVKGSSLLALSSQLFGLCFGGDDAKTKQAQEAFEEQQKSLDQKIEEDLDSDFEEILDIHKEEAYNTSDLKDIEKVRKEKAKRHRALSKAKQFSSKAIPKPKAKRKAKAKAKAKQKGLSFAERCRAALAASLGTQQPGPEQEPEQDLEQQPKQPQQTGEDAPMEDAAVTLPSPAEAPSASSMGLRDGHRGPNVDVTVEAETWKPPAQCSIGMQKVNGVMAWQAKLPPKVKHPVAHSRMKEQNTLYCQFDPNTLNEALEPSTITSLNEMDLDVMLYYRVMVSAGTKKALTSAEARCMCSRWLQS</sequence>
<comment type="caution">
    <text evidence="2">The sequence shown here is derived from an EMBL/GenBank/DDBJ whole genome shotgun (WGS) entry which is preliminary data.</text>
</comment>
<dbReference type="InterPro" id="IPR030559">
    <property type="entry name" value="PolZ_Rev3"/>
</dbReference>
<feature type="region of interest" description="Disordered" evidence="1">
    <location>
        <begin position="431"/>
        <end position="764"/>
    </location>
</feature>
<dbReference type="GO" id="GO:0042276">
    <property type="term" value="P:error-prone translesion synthesis"/>
    <property type="evidence" value="ECO:0007669"/>
    <property type="project" value="TreeGrafter"/>
</dbReference>
<dbReference type="GO" id="GO:0003887">
    <property type="term" value="F:DNA-directed DNA polymerase activity"/>
    <property type="evidence" value="ECO:0007669"/>
    <property type="project" value="TreeGrafter"/>
</dbReference>
<dbReference type="PANTHER" id="PTHR45812">
    <property type="entry name" value="DNA POLYMERASE ZETA CATALYTIC SUBUNIT"/>
    <property type="match status" value="1"/>
</dbReference>
<feature type="compositionally biased region" description="Basic and acidic residues" evidence="1">
    <location>
        <begin position="312"/>
        <end position="330"/>
    </location>
</feature>
<feature type="compositionally biased region" description="Low complexity" evidence="1">
    <location>
        <begin position="2203"/>
        <end position="2213"/>
    </location>
</feature>
<feature type="region of interest" description="Disordered" evidence="1">
    <location>
        <begin position="1568"/>
        <end position="1589"/>
    </location>
</feature>
<evidence type="ECO:0000313" key="2">
    <source>
        <dbReference type="EMBL" id="CAI4002842.1"/>
    </source>
</evidence>
<dbReference type="GO" id="GO:0016035">
    <property type="term" value="C:zeta DNA polymerase complex"/>
    <property type="evidence" value="ECO:0007669"/>
    <property type="project" value="InterPro"/>
</dbReference>
<proteinExistence type="predicted"/>
<feature type="compositionally biased region" description="Basic and acidic residues" evidence="1">
    <location>
        <begin position="402"/>
        <end position="419"/>
    </location>
</feature>
<dbReference type="Proteomes" id="UP001152797">
    <property type="component" value="Unassembled WGS sequence"/>
</dbReference>
<reference evidence="2" key="1">
    <citation type="submission" date="2022-10" db="EMBL/GenBank/DDBJ databases">
        <authorList>
            <person name="Chen Y."/>
            <person name="Dougan E. K."/>
            <person name="Chan C."/>
            <person name="Rhodes N."/>
            <person name="Thang M."/>
        </authorList>
    </citation>
    <scope>NUCLEOTIDE SEQUENCE</scope>
</reference>
<evidence type="ECO:0000256" key="1">
    <source>
        <dbReference type="SAM" id="MobiDB-lite"/>
    </source>
</evidence>
<feature type="region of interest" description="Disordered" evidence="1">
    <location>
        <begin position="2165"/>
        <end position="2224"/>
    </location>
</feature>
<dbReference type="PANTHER" id="PTHR45812:SF1">
    <property type="entry name" value="DNA POLYMERASE ZETA CATALYTIC SUBUNIT"/>
    <property type="match status" value="1"/>
</dbReference>
<evidence type="ECO:0000313" key="3">
    <source>
        <dbReference type="EMBL" id="CAL4790154.1"/>
    </source>
</evidence>
<feature type="region of interest" description="Disordered" evidence="1">
    <location>
        <begin position="802"/>
        <end position="825"/>
    </location>
</feature>
<gene>
    <name evidence="2" type="ORF">C1SCF055_LOCUS28759</name>
</gene>
<feature type="region of interest" description="Disordered" evidence="1">
    <location>
        <begin position="312"/>
        <end position="332"/>
    </location>
</feature>
<feature type="region of interest" description="Disordered" evidence="1">
    <location>
        <begin position="2117"/>
        <end position="2150"/>
    </location>
</feature>